<evidence type="ECO:0000256" key="4">
    <source>
        <dbReference type="ARBA" id="ARBA00005975"/>
    </source>
</evidence>
<feature type="region of interest" description="Disordered" evidence="8">
    <location>
        <begin position="56"/>
        <end position="76"/>
    </location>
</feature>
<name>A0A9Q0S3H7_9DIPT</name>
<evidence type="ECO:0000256" key="6">
    <source>
        <dbReference type="ARBA" id="ARBA00022833"/>
    </source>
</evidence>
<dbReference type="PANTHER" id="PTHR23292">
    <property type="entry name" value="LIPOPOLYSACCHARIDE-INDUCED TUMOR NECROSIS FACTOR-ALPHA FACTOR"/>
    <property type="match status" value="1"/>
</dbReference>
<organism evidence="10 11">
    <name type="scientific">Pseudolycoriella hygida</name>
    <dbReference type="NCBI Taxonomy" id="35572"/>
    <lineage>
        <taxon>Eukaryota</taxon>
        <taxon>Metazoa</taxon>
        <taxon>Ecdysozoa</taxon>
        <taxon>Arthropoda</taxon>
        <taxon>Hexapoda</taxon>
        <taxon>Insecta</taxon>
        <taxon>Pterygota</taxon>
        <taxon>Neoptera</taxon>
        <taxon>Endopterygota</taxon>
        <taxon>Diptera</taxon>
        <taxon>Nematocera</taxon>
        <taxon>Sciaroidea</taxon>
        <taxon>Sciaridae</taxon>
        <taxon>Pseudolycoriella</taxon>
    </lineage>
</organism>
<keyword evidence="5" id="KW-0479">Metal-binding</keyword>
<dbReference type="GO" id="GO:0005765">
    <property type="term" value="C:lysosomal membrane"/>
    <property type="evidence" value="ECO:0007669"/>
    <property type="project" value="UniProtKB-SubCell"/>
</dbReference>
<comment type="caution">
    <text evidence="10">The sequence shown here is derived from an EMBL/GenBank/DDBJ whole genome shotgun (WGS) entry which is preliminary data.</text>
</comment>
<dbReference type="EMBL" id="WJQU01000002">
    <property type="protein sequence ID" value="KAJ6643349.1"/>
    <property type="molecule type" value="Genomic_DNA"/>
</dbReference>
<evidence type="ECO:0000256" key="7">
    <source>
        <dbReference type="ARBA" id="ARBA00023136"/>
    </source>
</evidence>
<accession>A0A9Q0S3H7</accession>
<evidence type="ECO:0000256" key="8">
    <source>
        <dbReference type="SAM" id="MobiDB-lite"/>
    </source>
</evidence>
<dbReference type="PROSITE" id="PS51837">
    <property type="entry name" value="LITAF"/>
    <property type="match status" value="1"/>
</dbReference>
<dbReference type="GO" id="GO:0031902">
    <property type="term" value="C:late endosome membrane"/>
    <property type="evidence" value="ECO:0007669"/>
    <property type="project" value="UniProtKB-SubCell"/>
</dbReference>
<dbReference type="AlphaFoldDB" id="A0A9Q0S3H7"/>
<dbReference type="OrthoDB" id="7787808at2759"/>
<protein>
    <submittedName>
        <fullName evidence="10">Lipopolysaccharide-induced tumor necrosis factor-alpha factor like</fullName>
    </submittedName>
</protein>
<feature type="compositionally biased region" description="Low complexity" evidence="8">
    <location>
        <begin position="65"/>
        <end position="74"/>
    </location>
</feature>
<dbReference type="Pfam" id="PF10601">
    <property type="entry name" value="zf-LITAF-like"/>
    <property type="match status" value="1"/>
</dbReference>
<comment type="subcellular location">
    <subcellularLocation>
        <location evidence="2">Endosome membrane</location>
        <topology evidence="2">Peripheral membrane protein</topology>
    </subcellularLocation>
    <subcellularLocation>
        <location evidence="1">Late endosome membrane</location>
    </subcellularLocation>
    <subcellularLocation>
        <location evidence="3">Lysosome membrane</location>
        <topology evidence="3">Peripheral membrane protein</topology>
        <orientation evidence="3">Cytoplasmic side</orientation>
    </subcellularLocation>
</comment>
<evidence type="ECO:0000259" key="9">
    <source>
        <dbReference type="PROSITE" id="PS51837"/>
    </source>
</evidence>
<sequence>MTVYLISLRQLRKSSGKMDPKAHSPPSPPPAYHQTVQNTNNEQIASTQWQQNVPPFQYHHHQPHQPHQQSFPMQPQMPPPEPVVSVIVAPQVGPDPQMITCPSCRSSVITRIEYEPTTKTHIIAGLLCVFCCWCCVCVPYCVDSCKNGNHYCPSCGAYIGTYSS</sequence>
<dbReference type="InterPro" id="IPR006629">
    <property type="entry name" value="LITAF"/>
</dbReference>
<feature type="region of interest" description="Disordered" evidence="8">
    <location>
        <begin position="12"/>
        <end position="34"/>
    </location>
</feature>
<dbReference type="PANTHER" id="PTHR23292:SF14">
    <property type="entry name" value="FI16615P1-RELATED"/>
    <property type="match status" value="1"/>
</dbReference>
<dbReference type="SMART" id="SM00714">
    <property type="entry name" value="LITAF"/>
    <property type="match status" value="1"/>
</dbReference>
<keyword evidence="6" id="KW-0862">Zinc</keyword>
<keyword evidence="7" id="KW-0472">Membrane</keyword>
<keyword evidence="11" id="KW-1185">Reference proteome</keyword>
<evidence type="ECO:0000256" key="5">
    <source>
        <dbReference type="ARBA" id="ARBA00022723"/>
    </source>
</evidence>
<evidence type="ECO:0000256" key="2">
    <source>
        <dbReference type="ARBA" id="ARBA00004481"/>
    </source>
</evidence>
<evidence type="ECO:0000256" key="1">
    <source>
        <dbReference type="ARBA" id="ARBA00004414"/>
    </source>
</evidence>
<gene>
    <name evidence="10" type="primary">litaf_0</name>
    <name evidence="10" type="ORF">Bhyg_08309</name>
</gene>
<proteinExistence type="inferred from homology"/>
<evidence type="ECO:0000313" key="10">
    <source>
        <dbReference type="EMBL" id="KAJ6643349.1"/>
    </source>
</evidence>
<dbReference type="InterPro" id="IPR037519">
    <property type="entry name" value="LITAF_fam"/>
</dbReference>
<evidence type="ECO:0000313" key="11">
    <source>
        <dbReference type="Proteomes" id="UP001151699"/>
    </source>
</evidence>
<dbReference type="Proteomes" id="UP001151699">
    <property type="component" value="Chromosome B"/>
</dbReference>
<dbReference type="GO" id="GO:0008270">
    <property type="term" value="F:zinc ion binding"/>
    <property type="evidence" value="ECO:0007669"/>
    <property type="project" value="TreeGrafter"/>
</dbReference>
<evidence type="ECO:0000256" key="3">
    <source>
        <dbReference type="ARBA" id="ARBA00004630"/>
    </source>
</evidence>
<reference evidence="10" key="1">
    <citation type="submission" date="2022-07" db="EMBL/GenBank/DDBJ databases">
        <authorList>
            <person name="Trinca V."/>
            <person name="Uliana J.V.C."/>
            <person name="Torres T.T."/>
            <person name="Ward R.J."/>
            <person name="Monesi N."/>
        </authorList>
    </citation>
    <scope>NUCLEOTIDE SEQUENCE</scope>
    <source>
        <strain evidence="10">HSMRA1968</strain>
        <tissue evidence="10">Whole embryos</tissue>
    </source>
</reference>
<comment type="similarity">
    <text evidence="4">Belongs to the CDIP1/LITAF family.</text>
</comment>
<feature type="domain" description="LITAF" evidence="9">
    <location>
        <begin position="81"/>
        <end position="164"/>
    </location>
</feature>